<evidence type="ECO:0000256" key="1">
    <source>
        <dbReference type="ARBA" id="ARBA00022679"/>
    </source>
</evidence>
<organism evidence="5 6">
    <name type="scientific">Stephania yunnanensis</name>
    <dbReference type="NCBI Taxonomy" id="152371"/>
    <lineage>
        <taxon>Eukaryota</taxon>
        <taxon>Viridiplantae</taxon>
        <taxon>Streptophyta</taxon>
        <taxon>Embryophyta</taxon>
        <taxon>Tracheophyta</taxon>
        <taxon>Spermatophyta</taxon>
        <taxon>Magnoliopsida</taxon>
        <taxon>Ranunculales</taxon>
        <taxon>Menispermaceae</taxon>
        <taxon>Menispermoideae</taxon>
        <taxon>Cissampelideae</taxon>
        <taxon>Stephania</taxon>
    </lineage>
</organism>
<keyword evidence="2" id="KW-0547">Nucleotide-binding</keyword>
<dbReference type="InterPro" id="IPR052059">
    <property type="entry name" value="CR_Ser/Thr_kinase"/>
</dbReference>
<comment type="caution">
    <text evidence="5">The sequence shown here is derived from an EMBL/GenBank/DDBJ whole genome shotgun (WGS) entry which is preliminary data.</text>
</comment>
<keyword evidence="4" id="KW-0067">ATP-binding</keyword>
<sequence>MACGRGALSSQNIEYSKLMDWVSHCRQSGQVLEAMDRNLNSFYNVEEGKLVLTLGLLCTLYNPELRPSMRHVSWYLNGDDLLSCNNLASGVHYPCLPDKKAKLTKKKIKRVKENKRTINVSFNQNMPTLEFLYRLDLMMEKLSIFTHLWVIEMPKYFKAIHKVNEVRYVIGIDEEIHDLHIPSLT</sequence>
<keyword evidence="3" id="KW-0418">Kinase</keyword>
<dbReference type="AlphaFoldDB" id="A0AAP0E8R5"/>
<dbReference type="EMBL" id="JBBNAF010000013">
    <property type="protein sequence ID" value="KAK9087123.1"/>
    <property type="molecule type" value="Genomic_DNA"/>
</dbReference>
<dbReference type="GO" id="GO:0016301">
    <property type="term" value="F:kinase activity"/>
    <property type="evidence" value="ECO:0007669"/>
    <property type="project" value="UniProtKB-KW"/>
</dbReference>
<dbReference type="GO" id="GO:0005524">
    <property type="term" value="F:ATP binding"/>
    <property type="evidence" value="ECO:0007669"/>
    <property type="project" value="UniProtKB-KW"/>
</dbReference>
<accession>A0AAP0E8R5</accession>
<evidence type="ECO:0000256" key="2">
    <source>
        <dbReference type="ARBA" id="ARBA00022741"/>
    </source>
</evidence>
<protein>
    <submittedName>
        <fullName evidence="5">Uncharacterized protein</fullName>
    </submittedName>
</protein>
<dbReference type="Proteomes" id="UP001420932">
    <property type="component" value="Unassembled WGS sequence"/>
</dbReference>
<keyword evidence="6" id="KW-1185">Reference proteome</keyword>
<reference evidence="5 6" key="1">
    <citation type="submission" date="2024-01" db="EMBL/GenBank/DDBJ databases">
        <title>Genome assemblies of Stephania.</title>
        <authorList>
            <person name="Yang L."/>
        </authorList>
    </citation>
    <scope>NUCLEOTIDE SEQUENCE [LARGE SCALE GENOMIC DNA]</scope>
    <source>
        <strain evidence="5">YNDBR</strain>
        <tissue evidence="5">Leaf</tissue>
    </source>
</reference>
<proteinExistence type="predicted"/>
<dbReference type="Gene3D" id="1.10.510.10">
    <property type="entry name" value="Transferase(Phosphotransferase) domain 1"/>
    <property type="match status" value="1"/>
</dbReference>
<keyword evidence="1" id="KW-0808">Transferase</keyword>
<evidence type="ECO:0000313" key="5">
    <source>
        <dbReference type="EMBL" id="KAK9087123.1"/>
    </source>
</evidence>
<evidence type="ECO:0000256" key="4">
    <source>
        <dbReference type="ARBA" id="ARBA00022840"/>
    </source>
</evidence>
<evidence type="ECO:0000313" key="6">
    <source>
        <dbReference type="Proteomes" id="UP001420932"/>
    </source>
</evidence>
<dbReference type="PANTHER" id="PTHR47973">
    <property type="entry name" value="CYSTEINE-RICH RECEPTOR-LIKE PROTEIN KINASE 3"/>
    <property type="match status" value="1"/>
</dbReference>
<name>A0AAP0E8R5_9MAGN</name>
<gene>
    <name evidence="5" type="ORF">Syun_029517</name>
</gene>
<evidence type="ECO:0000256" key="3">
    <source>
        <dbReference type="ARBA" id="ARBA00022777"/>
    </source>
</evidence>